<evidence type="ECO:0008006" key="5">
    <source>
        <dbReference type="Google" id="ProtNLM"/>
    </source>
</evidence>
<sequence>MPAGIWIFLTGPATALRPCLRPGVCPAYYIGDEGGIVQPRIGNTRGARGHLPVTVSRDSDQHRAPRRVSLHRSEEPGGAQRKKKTIKKAETKKYINEEKGRRAPYPEGEPRVCSSERPR</sequence>
<evidence type="ECO:0000313" key="3">
    <source>
        <dbReference type="EMBL" id="KAJ1189763.1"/>
    </source>
</evidence>
<organism evidence="3 4">
    <name type="scientific">Pleurodeles waltl</name>
    <name type="common">Iberian ribbed newt</name>
    <dbReference type="NCBI Taxonomy" id="8319"/>
    <lineage>
        <taxon>Eukaryota</taxon>
        <taxon>Metazoa</taxon>
        <taxon>Chordata</taxon>
        <taxon>Craniata</taxon>
        <taxon>Vertebrata</taxon>
        <taxon>Euteleostomi</taxon>
        <taxon>Amphibia</taxon>
        <taxon>Batrachia</taxon>
        <taxon>Caudata</taxon>
        <taxon>Salamandroidea</taxon>
        <taxon>Salamandridae</taxon>
        <taxon>Pleurodelinae</taxon>
        <taxon>Pleurodeles</taxon>
    </lineage>
</organism>
<reference evidence="3" key="1">
    <citation type="journal article" date="2022" name="bioRxiv">
        <title>Sequencing and chromosome-scale assembly of the giantPleurodeles waltlgenome.</title>
        <authorList>
            <person name="Brown T."/>
            <person name="Elewa A."/>
            <person name="Iarovenko S."/>
            <person name="Subramanian E."/>
            <person name="Araus A.J."/>
            <person name="Petzold A."/>
            <person name="Susuki M."/>
            <person name="Suzuki K.-i.T."/>
            <person name="Hayashi T."/>
            <person name="Toyoda A."/>
            <person name="Oliveira C."/>
            <person name="Osipova E."/>
            <person name="Leigh N.D."/>
            <person name="Simon A."/>
            <person name="Yun M.H."/>
        </authorList>
    </citation>
    <scope>NUCLEOTIDE SEQUENCE</scope>
    <source>
        <strain evidence="3">20211129_DDA</strain>
        <tissue evidence="3">Liver</tissue>
    </source>
</reference>
<feature type="compositionally biased region" description="Basic and acidic residues" evidence="1">
    <location>
        <begin position="108"/>
        <end position="119"/>
    </location>
</feature>
<keyword evidence="2" id="KW-0732">Signal</keyword>
<gene>
    <name evidence="3" type="ORF">NDU88_006505</name>
</gene>
<accession>A0AAV7ULP2</accession>
<evidence type="ECO:0000313" key="4">
    <source>
        <dbReference type="Proteomes" id="UP001066276"/>
    </source>
</evidence>
<dbReference type="EMBL" id="JANPWB010000005">
    <property type="protein sequence ID" value="KAJ1189763.1"/>
    <property type="molecule type" value="Genomic_DNA"/>
</dbReference>
<evidence type="ECO:0000256" key="1">
    <source>
        <dbReference type="SAM" id="MobiDB-lite"/>
    </source>
</evidence>
<keyword evidence="4" id="KW-1185">Reference proteome</keyword>
<feature type="compositionally biased region" description="Basic and acidic residues" evidence="1">
    <location>
        <begin position="87"/>
        <end position="101"/>
    </location>
</feature>
<feature type="signal peptide" evidence="2">
    <location>
        <begin position="1"/>
        <end position="15"/>
    </location>
</feature>
<feature type="region of interest" description="Disordered" evidence="1">
    <location>
        <begin position="40"/>
        <end position="119"/>
    </location>
</feature>
<protein>
    <recommendedName>
        <fullName evidence="5">Secreted protein</fullName>
    </recommendedName>
</protein>
<name>A0AAV7ULP2_PLEWA</name>
<dbReference type="Proteomes" id="UP001066276">
    <property type="component" value="Chromosome 3_1"/>
</dbReference>
<proteinExistence type="predicted"/>
<comment type="caution">
    <text evidence="3">The sequence shown here is derived from an EMBL/GenBank/DDBJ whole genome shotgun (WGS) entry which is preliminary data.</text>
</comment>
<feature type="chain" id="PRO_5043787401" description="Secreted protein" evidence="2">
    <location>
        <begin position="16"/>
        <end position="119"/>
    </location>
</feature>
<dbReference type="AlphaFoldDB" id="A0AAV7ULP2"/>
<evidence type="ECO:0000256" key="2">
    <source>
        <dbReference type="SAM" id="SignalP"/>
    </source>
</evidence>